<evidence type="ECO:0000313" key="2">
    <source>
        <dbReference type="Proteomes" id="UP000075840"/>
    </source>
</evidence>
<dbReference type="Proteomes" id="UP000075840">
    <property type="component" value="Unassembled WGS sequence"/>
</dbReference>
<proteinExistence type="predicted"/>
<dbReference type="AlphaFoldDB" id="A0A182IHD8"/>
<organism evidence="1 2">
    <name type="scientific">Anopheles arabiensis</name>
    <name type="common">Mosquito</name>
    <dbReference type="NCBI Taxonomy" id="7173"/>
    <lineage>
        <taxon>Eukaryota</taxon>
        <taxon>Metazoa</taxon>
        <taxon>Ecdysozoa</taxon>
        <taxon>Arthropoda</taxon>
        <taxon>Hexapoda</taxon>
        <taxon>Insecta</taxon>
        <taxon>Pterygota</taxon>
        <taxon>Neoptera</taxon>
        <taxon>Endopterygota</taxon>
        <taxon>Diptera</taxon>
        <taxon>Nematocera</taxon>
        <taxon>Culicoidea</taxon>
        <taxon>Culicidae</taxon>
        <taxon>Anophelinae</taxon>
        <taxon>Anopheles</taxon>
    </lineage>
</organism>
<sequence length="67" mass="7752">MPRRRHNICSKYSYVPNFSFESFDLDDEREECETDHLLKGGKLRLEEASGRNPCAGQRYGGSHEFIA</sequence>
<dbReference type="VEuPathDB" id="VectorBase:AARA014869"/>
<protein>
    <submittedName>
        <fullName evidence="1">Uncharacterized protein</fullName>
    </submittedName>
</protein>
<accession>A0A182IHD8</accession>
<reference evidence="1" key="1">
    <citation type="submission" date="2022-08" db="UniProtKB">
        <authorList>
            <consortium name="EnsemblMetazoa"/>
        </authorList>
    </citation>
    <scope>IDENTIFICATION</scope>
    <source>
        <strain evidence="1">Dongola</strain>
    </source>
</reference>
<dbReference type="EnsemblMetazoa" id="AARA014869-RA">
    <property type="protein sequence ID" value="AARA014869-PA"/>
    <property type="gene ID" value="AARA014869"/>
</dbReference>
<dbReference type="EMBL" id="APCN01006621">
    <property type="status" value="NOT_ANNOTATED_CDS"/>
    <property type="molecule type" value="Genomic_DNA"/>
</dbReference>
<keyword evidence="2" id="KW-1185">Reference proteome</keyword>
<name>A0A182IHD8_ANOAR</name>
<evidence type="ECO:0000313" key="1">
    <source>
        <dbReference type="EnsemblMetazoa" id="AARA014869-PA"/>
    </source>
</evidence>